<organism evidence="10 11">
    <name type="scientific">Paenibacillus baekrokdamisoli</name>
    <dbReference type="NCBI Taxonomy" id="1712516"/>
    <lineage>
        <taxon>Bacteria</taxon>
        <taxon>Bacillati</taxon>
        <taxon>Bacillota</taxon>
        <taxon>Bacilli</taxon>
        <taxon>Bacillales</taxon>
        <taxon>Paenibacillaceae</taxon>
        <taxon>Paenibacillus</taxon>
    </lineage>
</organism>
<dbReference type="GO" id="GO:0000272">
    <property type="term" value="P:polysaccharide catabolic process"/>
    <property type="evidence" value="ECO:0007669"/>
    <property type="project" value="UniProtKB-KW"/>
</dbReference>
<dbReference type="Gene3D" id="2.160.20.10">
    <property type="entry name" value="Single-stranded right-handed beta-helix, Pectin lyase-like"/>
    <property type="match status" value="1"/>
</dbReference>
<comment type="function">
    <text evidence="8">Pectinolytic enzyme involved in the degradation of xylogalacturonan (xga), a galacturonan backbone heavily substituted with xylose, and which is one important component of the hairy regions of pectin. Activity requires a galacturonic acid backbone substituted with xylose.</text>
</comment>
<keyword evidence="7" id="KW-0624">Polysaccharide degradation</keyword>
<evidence type="ECO:0000256" key="5">
    <source>
        <dbReference type="ARBA" id="ARBA00023277"/>
    </source>
</evidence>
<keyword evidence="3 9" id="KW-0378">Hydrolase</keyword>
<evidence type="ECO:0000313" key="11">
    <source>
        <dbReference type="Proteomes" id="UP000275368"/>
    </source>
</evidence>
<dbReference type="InterPro" id="IPR012334">
    <property type="entry name" value="Pectin_lyas_fold"/>
</dbReference>
<proteinExistence type="inferred from homology"/>
<evidence type="ECO:0000313" key="10">
    <source>
        <dbReference type="EMBL" id="BBH22092.1"/>
    </source>
</evidence>
<evidence type="ECO:0000256" key="1">
    <source>
        <dbReference type="ARBA" id="ARBA00008834"/>
    </source>
</evidence>
<sequence length="660" mass="73251">MMKMKVLLVLFLMATLLSNGEANAVNLENKDKEISSKIVTWETPDWKEKNNSFSVWIREKGKKVWKGLYVYNVKNGEQKEQDVPTDAAMVNVDFTGTVEFKVTYNIGEINDYEIRPSAYGIDARKTGGNTLIFSLTQNGKAPLKPTIMVNGSWSEGNLHILSNTPENNAPLQDAANVYVVNPGDPIPLYLPAGKNTYYFTPGEHELPKGMWVELDLEDTIQLEKFDLVQLPTNSQWFAKGPQRFIIEAKEKAGDPYVQIYDGYENKTEGTVTDILSNVKARFVKLVLLGNTGSSNYVMTSIASEFRLYKKGDDSTNIAKGKAVRGAFPGYLNVVDGNESTSYISSTGYGNWHAGEAFYISQSGTTVYLAPGSVVKGSISADDQSNIAIRGRGIMYGGDLLRPRNYAEGRSGAIWITKGTNSSLEGITLIDYPMWSVVMNFTDQTSIKNINFFGSMVNADGIHLSGSKNASVSGVFIRTTDDNFVIYHYGETSNITVKDSIFWADNARPILLGLGNTPGASIDKVNFENIYILNQRGVWDLNKYNGAIQIWATGGNKISNIAFKNIHIDEFEAPEDSMLFQIKTDEMAAGISPGSVSNISFNDITYHGKLPRKSLIYGVDEIHNVRGILFKNFKINDTLLSVKNMEQYIDFKGHYGDIKFK</sequence>
<dbReference type="Gene3D" id="2.60.120.260">
    <property type="entry name" value="Galactose-binding domain-like"/>
    <property type="match status" value="1"/>
</dbReference>
<gene>
    <name evidence="10" type="ORF">Back11_34370</name>
</gene>
<keyword evidence="11" id="KW-1185">Reference proteome</keyword>
<protein>
    <recommendedName>
        <fullName evidence="12">F5/8 type C domain-containing protein</fullName>
    </recommendedName>
</protein>
<dbReference type="InterPro" id="IPR008979">
    <property type="entry name" value="Galactose-bd-like_sf"/>
</dbReference>
<reference evidence="10 11" key="1">
    <citation type="submission" date="2018-11" db="EMBL/GenBank/DDBJ databases">
        <title>Complete genome sequence of Paenibacillus baekrokdamisoli strain KCTC 33723.</title>
        <authorList>
            <person name="Kang S.W."/>
            <person name="Lee K.C."/>
            <person name="Kim K.K."/>
            <person name="Kim J.S."/>
            <person name="Kim D.S."/>
            <person name="Ko S.H."/>
            <person name="Yang S.H."/>
            <person name="Lee J.S."/>
        </authorList>
    </citation>
    <scope>NUCLEOTIDE SEQUENCE [LARGE SCALE GENOMIC DNA]</scope>
    <source>
        <strain evidence="10 11">KCTC 33723</strain>
    </source>
</reference>
<dbReference type="SUPFAM" id="SSF49785">
    <property type="entry name" value="Galactose-binding domain-like"/>
    <property type="match status" value="1"/>
</dbReference>
<dbReference type="PANTHER" id="PTHR31736">
    <property type="match status" value="1"/>
</dbReference>
<evidence type="ECO:0000256" key="8">
    <source>
        <dbReference type="ARBA" id="ARBA00037278"/>
    </source>
</evidence>
<dbReference type="PANTHER" id="PTHR31736:SF9">
    <property type="entry name" value="ENDO-XYLOGALACTURONAN HYDROLASE A-RELATED"/>
    <property type="match status" value="1"/>
</dbReference>
<dbReference type="SUPFAM" id="SSF51126">
    <property type="entry name" value="Pectin lyase-like"/>
    <property type="match status" value="1"/>
</dbReference>
<dbReference type="OrthoDB" id="9795222at2"/>
<dbReference type="InterPro" id="IPR011050">
    <property type="entry name" value="Pectin_lyase_fold/virulence"/>
</dbReference>
<evidence type="ECO:0000256" key="2">
    <source>
        <dbReference type="ARBA" id="ARBA00022737"/>
    </source>
</evidence>
<dbReference type="InterPro" id="IPR000743">
    <property type="entry name" value="Glyco_hydro_28"/>
</dbReference>
<name>A0A3G9IV34_9BACL</name>
<keyword evidence="6 9" id="KW-0326">Glycosidase</keyword>
<comment type="similarity">
    <text evidence="1 9">Belongs to the glycosyl hydrolase 28 family.</text>
</comment>
<accession>A0A3G9IV34</accession>
<keyword evidence="2" id="KW-0677">Repeat</keyword>
<evidence type="ECO:0000256" key="9">
    <source>
        <dbReference type="RuleBase" id="RU361169"/>
    </source>
</evidence>
<evidence type="ECO:0008006" key="12">
    <source>
        <dbReference type="Google" id="ProtNLM"/>
    </source>
</evidence>
<dbReference type="Proteomes" id="UP000275368">
    <property type="component" value="Chromosome"/>
</dbReference>
<keyword evidence="5" id="KW-0119">Carbohydrate metabolism</keyword>
<evidence type="ECO:0000256" key="7">
    <source>
        <dbReference type="ARBA" id="ARBA00023326"/>
    </source>
</evidence>
<evidence type="ECO:0000256" key="6">
    <source>
        <dbReference type="ARBA" id="ARBA00023295"/>
    </source>
</evidence>
<dbReference type="GO" id="GO:0004650">
    <property type="term" value="F:polygalacturonase activity"/>
    <property type="evidence" value="ECO:0007669"/>
    <property type="project" value="InterPro"/>
</dbReference>
<dbReference type="EMBL" id="AP019308">
    <property type="protein sequence ID" value="BBH22092.1"/>
    <property type="molecule type" value="Genomic_DNA"/>
</dbReference>
<evidence type="ECO:0000256" key="3">
    <source>
        <dbReference type="ARBA" id="ARBA00022801"/>
    </source>
</evidence>
<dbReference type="Pfam" id="PF00295">
    <property type="entry name" value="Glyco_hydro_28"/>
    <property type="match status" value="1"/>
</dbReference>
<evidence type="ECO:0000256" key="4">
    <source>
        <dbReference type="ARBA" id="ARBA00023180"/>
    </source>
</evidence>
<keyword evidence="4" id="KW-0325">Glycoprotein</keyword>
<dbReference type="AlphaFoldDB" id="A0A3G9IV34"/>
<dbReference type="KEGG" id="pbk:Back11_34370"/>